<sequence>MIVIIVILSISQYTKGNKDLALAPVSEKGLLPNPVSCVQKTMTIPNCVDAVKHFKLSDITRDCCTVTFGVTHDCFGKLFPMGFVYRVMIKVSCKLLGIGSE</sequence>
<dbReference type="Proteomes" id="UP000836841">
    <property type="component" value="Chromosome 7"/>
</dbReference>
<keyword evidence="1" id="KW-0732">Signal</keyword>
<evidence type="ECO:0000313" key="3">
    <source>
        <dbReference type="EMBL" id="CAH2079537.1"/>
    </source>
</evidence>
<evidence type="ECO:0000256" key="1">
    <source>
        <dbReference type="ARBA" id="ARBA00022729"/>
    </source>
</evidence>
<keyword evidence="4" id="KW-1185">Reference proteome</keyword>
<proteinExistence type="predicted"/>
<evidence type="ECO:0000259" key="2">
    <source>
        <dbReference type="Pfam" id="PF05617"/>
    </source>
</evidence>
<accession>A0AAU9TC06</accession>
<feature type="domain" description="Prolamin-like" evidence="2">
    <location>
        <begin position="37"/>
        <end position="84"/>
    </location>
</feature>
<dbReference type="InterPro" id="IPR008502">
    <property type="entry name" value="Prolamin-like"/>
</dbReference>
<evidence type="ECO:0000313" key="4">
    <source>
        <dbReference type="Proteomes" id="UP000836841"/>
    </source>
</evidence>
<name>A0AAU9TC06_THLAR</name>
<protein>
    <recommendedName>
        <fullName evidence="2">Prolamin-like domain-containing protein</fullName>
    </recommendedName>
</protein>
<reference evidence="3 4" key="1">
    <citation type="submission" date="2022-03" db="EMBL/GenBank/DDBJ databases">
        <authorList>
            <person name="Nunn A."/>
            <person name="Chopra R."/>
            <person name="Nunn A."/>
            <person name="Contreras Garrido A."/>
        </authorList>
    </citation>
    <scope>NUCLEOTIDE SEQUENCE [LARGE SCALE GENOMIC DNA]</scope>
</reference>
<organism evidence="3 4">
    <name type="scientific">Thlaspi arvense</name>
    <name type="common">Field penny-cress</name>
    <dbReference type="NCBI Taxonomy" id="13288"/>
    <lineage>
        <taxon>Eukaryota</taxon>
        <taxon>Viridiplantae</taxon>
        <taxon>Streptophyta</taxon>
        <taxon>Embryophyta</taxon>
        <taxon>Tracheophyta</taxon>
        <taxon>Spermatophyta</taxon>
        <taxon>Magnoliopsida</taxon>
        <taxon>eudicotyledons</taxon>
        <taxon>Gunneridae</taxon>
        <taxon>Pentapetalae</taxon>
        <taxon>rosids</taxon>
        <taxon>malvids</taxon>
        <taxon>Brassicales</taxon>
        <taxon>Brassicaceae</taxon>
        <taxon>Thlaspideae</taxon>
        <taxon>Thlaspi</taxon>
    </lineage>
</organism>
<dbReference type="Pfam" id="PF05617">
    <property type="entry name" value="Prolamin_like"/>
    <property type="match status" value="1"/>
</dbReference>
<gene>
    <name evidence="3" type="ORF">TAV2_LOCUS25531</name>
</gene>
<dbReference type="AlphaFoldDB" id="A0AAU9TC06"/>
<dbReference type="EMBL" id="OU466863">
    <property type="protein sequence ID" value="CAH2079537.1"/>
    <property type="molecule type" value="Genomic_DNA"/>
</dbReference>